<accession>I1BHM6</accession>
<evidence type="ECO:0000313" key="2">
    <source>
        <dbReference type="Proteomes" id="UP000009138"/>
    </source>
</evidence>
<organism evidence="1 2">
    <name type="scientific">Rhizopus delemar (strain RA 99-880 / ATCC MYA-4621 / FGSC 9543 / NRRL 43880)</name>
    <name type="common">Mucormycosis agent</name>
    <name type="synonym">Rhizopus arrhizus var. delemar</name>
    <dbReference type="NCBI Taxonomy" id="246409"/>
    <lineage>
        <taxon>Eukaryota</taxon>
        <taxon>Fungi</taxon>
        <taxon>Fungi incertae sedis</taxon>
        <taxon>Mucoromycota</taxon>
        <taxon>Mucoromycotina</taxon>
        <taxon>Mucoromycetes</taxon>
        <taxon>Mucorales</taxon>
        <taxon>Mucorineae</taxon>
        <taxon>Rhizopodaceae</taxon>
        <taxon>Rhizopus</taxon>
    </lineage>
</organism>
<dbReference type="AlphaFoldDB" id="I1BHM6"/>
<keyword evidence="2" id="KW-1185">Reference proteome</keyword>
<sequence>MTQISIPEWLLLTRYSLQNQQKKMVVSLFGTIMTQAHCKSRSDLLQRRDKLPGATLTQSFA</sequence>
<dbReference type="EMBL" id="CH476732">
    <property type="protein sequence ID" value="EIE75706.1"/>
    <property type="molecule type" value="Genomic_DNA"/>
</dbReference>
<dbReference type="InParanoid" id="I1BHM6"/>
<gene>
    <name evidence="1" type="ORF">RO3G_00410</name>
</gene>
<proteinExistence type="predicted"/>
<name>I1BHM6_RHIO9</name>
<dbReference type="RefSeq" id="XP_067511102.1">
    <property type="nucleotide sequence ID" value="XM_067655001.1"/>
</dbReference>
<evidence type="ECO:0000313" key="1">
    <source>
        <dbReference type="EMBL" id="EIE75706.1"/>
    </source>
</evidence>
<dbReference type="VEuPathDB" id="FungiDB:RO3G_00410"/>
<dbReference type="Proteomes" id="UP000009138">
    <property type="component" value="Unassembled WGS sequence"/>
</dbReference>
<reference evidence="1 2" key="1">
    <citation type="journal article" date="2009" name="PLoS Genet.">
        <title>Genomic analysis of the basal lineage fungus Rhizopus oryzae reveals a whole-genome duplication.</title>
        <authorList>
            <person name="Ma L.-J."/>
            <person name="Ibrahim A.S."/>
            <person name="Skory C."/>
            <person name="Grabherr M.G."/>
            <person name="Burger G."/>
            <person name="Butler M."/>
            <person name="Elias M."/>
            <person name="Idnurm A."/>
            <person name="Lang B.F."/>
            <person name="Sone T."/>
            <person name="Abe A."/>
            <person name="Calvo S.E."/>
            <person name="Corrochano L.M."/>
            <person name="Engels R."/>
            <person name="Fu J."/>
            <person name="Hansberg W."/>
            <person name="Kim J.-M."/>
            <person name="Kodira C.D."/>
            <person name="Koehrsen M.J."/>
            <person name="Liu B."/>
            <person name="Miranda-Saavedra D."/>
            <person name="O'Leary S."/>
            <person name="Ortiz-Castellanos L."/>
            <person name="Poulter R."/>
            <person name="Rodriguez-Romero J."/>
            <person name="Ruiz-Herrera J."/>
            <person name="Shen Y.-Q."/>
            <person name="Zeng Q."/>
            <person name="Galagan J."/>
            <person name="Birren B.W."/>
            <person name="Cuomo C.A."/>
            <person name="Wickes B.L."/>
        </authorList>
    </citation>
    <scope>NUCLEOTIDE SEQUENCE [LARGE SCALE GENOMIC DNA]</scope>
    <source>
        <strain evidence="2">RA 99-880 / ATCC MYA-4621 / FGSC 9543 / NRRL 43880</strain>
    </source>
</reference>
<protein>
    <submittedName>
        <fullName evidence="1">Uncharacterized protein</fullName>
    </submittedName>
</protein>
<dbReference type="GeneID" id="93607382"/>